<gene>
    <name evidence="1" type="ORF">KAM343_06220</name>
    <name evidence="2" type="ORF">SJS77_22220</name>
</gene>
<dbReference type="RefSeq" id="WP_223915708.1">
    <property type="nucleotide sequence ID" value="NZ_BPNB01000016.1"/>
</dbReference>
<organism evidence="1 3">
    <name type="scientific">Aeromonas caviae</name>
    <name type="common">Aeromonas punctata</name>
    <dbReference type="NCBI Taxonomy" id="648"/>
    <lineage>
        <taxon>Bacteria</taxon>
        <taxon>Pseudomonadati</taxon>
        <taxon>Pseudomonadota</taxon>
        <taxon>Gammaproteobacteria</taxon>
        <taxon>Aeromonadales</taxon>
        <taxon>Aeromonadaceae</taxon>
        <taxon>Aeromonas</taxon>
    </lineage>
</organism>
<evidence type="ECO:0000313" key="1">
    <source>
        <dbReference type="EMBL" id="GJA39826.1"/>
    </source>
</evidence>
<evidence type="ECO:0000313" key="2">
    <source>
        <dbReference type="EMBL" id="MDX7723118.1"/>
    </source>
</evidence>
<dbReference type="Proteomes" id="UP001277183">
    <property type="component" value="Unassembled WGS sequence"/>
</dbReference>
<proteinExistence type="predicted"/>
<name>A0AAV4YI79_AERCA</name>
<dbReference type="Proteomes" id="UP000886939">
    <property type="component" value="Unassembled WGS sequence"/>
</dbReference>
<dbReference type="EMBL" id="BPNI01000006">
    <property type="protein sequence ID" value="GJA39826.1"/>
    <property type="molecule type" value="Genomic_DNA"/>
</dbReference>
<protein>
    <submittedName>
        <fullName evidence="1">Uncharacterized protein</fullName>
    </submittedName>
</protein>
<dbReference type="EMBL" id="JAWZVU010000215">
    <property type="protein sequence ID" value="MDX7723118.1"/>
    <property type="molecule type" value="Genomic_DNA"/>
</dbReference>
<accession>A0AAV4YI79</accession>
<sequence length="239" mass="25967">MDVIRTVRGKLLLNAQMRALRQAGLHQAAARYQLVQAQLAAQGMPAMCPAEDAFLLLAGLPNLVAEHGVQLSGEPVLDQLHRLLDQVDIWASHYPAQKQPLRLLTLWLDKRLRLASSNQAEAGCHGEWLALGGLELRCLGHLDSPWREWAEGASALMPIEDDIAAALLLALLALSREAQDKSGLVWLMARTAGEGSTVTECAVLLYGALAGWQYRLATLPLVEDKTGDDDVANREGEGI</sequence>
<reference evidence="1" key="1">
    <citation type="submission" date="2021-07" db="EMBL/GenBank/DDBJ databases">
        <title>Draft genome sequence of carbapenem-resistant Aeromonas spp. in Japan.</title>
        <authorList>
            <person name="Maehana S."/>
            <person name="Suzuki M."/>
            <person name="Kitasato H."/>
        </authorList>
    </citation>
    <scope>NUCLEOTIDE SEQUENCE</scope>
    <source>
        <strain evidence="1">KAM343</strain>
    </source>
</reference>
<evidence type="ECO:0000313" key="3">
    <source>
        <dbReference type="Proteomes" id="UP000886939"/>
    </source>
</evidence>
<reference evidence="2" key="2">
    <citation type="submission" date="2023-11" db="EMBL/GenBank/DDBJ databases">
        <title>WGS of Aeromonas in Northern Israel.</title>
        <authorList>
            <person name="Hershko Y."/>
        </authorList>
    </citation>
    <scope>NUCLEOTIDE SEQUENCE</scope>
    <source>
        <strain evidence="2">77416</strain>
    </source>
</reference>
<dbReference type="AlphaFoldDB" id="A0AAV4YI79"/>
<comment type="caution">
    <text evidence="1">The sequence shown here is derived from an EMBL/GenBank/DDBJ whole genome shotgun (WGS) entry which is preliminary data.</text>
</comment>